<keyword evidence="1" id="KW-0812">Transmembrane</keyword>
<reference evidence="2" key="1">
    <citation type="submission" date="2020-02" db="EMBL/GenBank/DDBJ databases">
        <authorList>
            <person name="Meier V. D."/>
        </authorList>
    </citation>
    <scope>NUCLEOTIDE SEQUENCE</scope>
    <source>
        <strain evidence="2">AVDCRST_MAG83</strain>
    </source>
</reference>
<feature type="transmembrane region" description="Helical" evidence="1">
    <location>
        <begin position="143"/>
        <end position="163"/>
    </location>
</feature>
<evidence type="ECO:0000256" key="1">
    <source>
        <dbReference type="SAM" id="Phobius"/>
    </source>
</evidence>
<evidence type="ECO:0000313" key="2">
    <source>
        <dbReference type="EMBL" id="CAA9209271.1"/>
    </source>
</evidence>
<dbReference type="AlphaFoldDB" id="A0A6J4GXC0"/>
<dbReference type="EMBL" id="CADCTE010000001">
    <property type="protein sequence ID" value="CAA9209271.1"/>
    <property type="molecule type" value="Genomic_DNA"/>
</dbReference>
<proteinExistence type="predicted"/>
<dbReference type="RefSeq" id="WP_294563078.1">
    <property type="nucleotide sequence ID" value="NZ_CADCTE010000001.1"/>
</dbReference>
<feature type="transmembrane region" description="Helical" evidence="1">
    <location>
        <begin position="215"/>
        <end position="237"/>
    </location>
</feature>
<accession>A0A6J4GXC0</accession>
<feature type="transmembrane region" description="Helical" evidence="1">
    <location>
        <begin position="101"/>
        <end position="122"/>
    </location>
</feature>
<feature type="transmembrane region" description="Helical" evidence="1">
    <location>
        <begin position="271"/>
        <end position="289"/>
    </location>
</feature>
<keyword evidence="1" id="KW-0472">Membrane</keyword>
<feature type="transmembrane region" description="Helical" evidence="1">
    <location>
        <begin position="183"/>
        <end position="208"/>
    </location>
</feature>
<protein>
    <submittedName>
        <fullName evidence="2">Efflux ABC transporter, permease protein</fullName>
    </submittedName>
</protein>
<keyword evidence="1" id="KW-1133">Transmembrane helix</keyword>
<name>A0A6J4GXC0_9MICC</name>
<organism evidence="2">
    <name type="scientific">uncultured Arthrobacter sp</name>
    <dbReference type="NCBI Taxonomy" id="114050"/>
    <lineage>
        <taxon>Bacteria</taxon>
        <taxon>Bacillati</taxon>
        <taxon>Actinomycetota</taxon>
        <taxon>Actinomycetes</taxon>
        <taxon>Micrococcales</taxon>
        <taxon>Micrococcaceae</taxon>
        <taxon>Arthrobacter</taxon>
        <taxon>environmental samples</taxon>
    </lineage>
</organism>
<sequence length="294" mass="30223">MSTSTSTPAAPAGARRSDGPRLSFARVLRSEWIKVTTVPSTVILLASTLVVMVGLAALASWSLQTGQAQLDSGGPPPQMGPPGDPLPDFGDLARGTPSSGIIFGQLLIASLAVVLIASEWATGMIRSTMVAVPKRVPALLAKNVIVAAVSFLIGAAAALLSYVVAQPILAVEDLDFALTDDKIVASIVNTGTYLALIAVISMGIGTLLRNTAGGVVTAVGLFFVLPVIVVNLISGLADWIPDAARFLPTNAGEQLVAVVAEEGALTQLEGGLVMAAWAVVLLIASLLVTRRRDI</sequence>
<gene>
    <name evidence="2" type="ORF">AVDCRST_MAG83-958</name>
</gene>
<feature type="transmembrane region" description="Helical" evidence="1">
    <location>
        <begin position="42"/>
        <end position="63"/>
    </location>
</feature>